<reference evidence="1 2" key="1">
    <citation type="submission" date="2014-05" db="EMBL/GenBank/DDBJ databases">
        <title>Genome Sequence of Flavobacterium sp. EM1321.</title>
        <authorList>
            <person name="Shin S.-K."/>
            <person name="Yi H."/>
        </authorList>
    </citation>
    <scope>NUCLEOTIDE SEQUENCE [LARGE SCALE GENOMIC DNA]</scope>
    <source>
        <strain evidence="1 2">EM1321</strain>
    </source>
</reference>
<protein>
    <submittedName>
        <fullName evidence="1">Uncharacterized protein</fullName>
    </submittedName>
</protein>
<dbReference type="STRING" id="1492738.FEM21_09770"/>
<evidence type="ECO:0000313" key="2">
    <source>
        <dbReference type="Proteomes" id="UP000027064"/>
    </source>
</evidence>
<organism evidence="1 2">
    <name type="scientific">Flavobacterium seoulense</name>
    <dbReference type="NCBI Taxonomy" id="1492738"/>
    <lineage>
        <taxon>Bacteria</taxon>
        <taxon>Pseudomonadati</taxon>
        <taxon>Bacteroidota</taxon>
        <taxon>Flavobacteriia</taxon>
        <taxon>Flavobacteriales</taxon>
        <taxon>Flavobacteriaceae</taxon>
        <taxon>Flavobacterium</taxon>
    </lineage>
</organism>
<gene>
    <name evidence="1" type="ORF">FEM21_09770</name>
</gene>
<dbReference type="EMBL" id="JNCA01000009">
    <property type="protein sequence ID" value="KDN55786.1"/>
    <property type="molecule type" value="Genomic_DNA"/>
</dbReference>
<proteinExistence type="predicted"/>
<sequence>MKEITFCQIHYIGMIVLNKTPKTHYKTATFCIQNLISIIK</sequence>
<keyword evidence="2" id="KW-1185">Reference proteome</keyword>
<evidence type="ECO:0000313" key="1">
    <source>
        <dbReference type="EMBL" id="KDN55786.1"/>
    </source>
</evidence>
<comment type="caution">
    <text evidence="1">The sequence shown here is derived from an EMBL/GenBank/DDBJ whole genome shotgun (WGS) entry which is preliminary data.</text>
</comment>
<name>A0A066WPK2_9FLAO</name>
<dbReference type="Proteomes" id="UP000027064">
    <property type="component" value="Unassembled WGS sequence"/>
</dbReference>
<dbReference type="AlphaFoldDB" id="A0A066WPK2"/>
<accession>A0A066WPK2</accession>